<feature type="compositionally biased region" description="Basic residues" evidence="2">
    <location>
        <begin position="331"/>
        <end position="344"/>
    </location>
</feature>
<accession>A0A8H6FTL4</accession>
<keyword evidence="4" id="KW-1185">Reference proteome</keyword>
<feature type="region of interest" description="Disordered" evidence="2">
    <location>
        <begin position="1"/>
        <end position="24"/>
    </location>
</feature>
<feature type="region of interest" description="Disordered" evidence="2">
    <location>
        <begin position="331"/>
        <end position="350"/>
    </location>
</feature>
<protein>
    <submittedName>
        <fullName evidence="3">Uncharacterized protein</fullName>
    </submittedName>
</protein>
<proteinExistence type="predicted"/>
<feature type="region of interest" description="Disordered" evidence="2">
    <location>
        <begin position="57"/>
        <end position="132"/>
    </location>
</feature>
<dbReference type="Proteomes" id="UP000578531">
    <property type="component" value="Unassembled WGS sequence"/>
</dbReference>
<dbReference type="AlphaFoldDB" id="A0A8H6FTL4"/>
<sequence>MEHGEWPGADGFPVVMNTRPGRNRGRLGQTVYYQDGNGLLVPAGAAIGGGLHRSHSAAARRPAQIVINNRQYEDRSVSRSPHGHSHHRRSSYGHDHHYDDSEDEYHERAYSPHRRRRPSRSHGSRSPSPYYDYELEKKMKKLEELEEKEKEELAREKYEEELILKEAKKAKKKKEEDEFKVKAIEEYNKKQAEEEVKKEKAKEEADEEFKKRVKKTFGQAGYDEDSIEKILKKGEKGKGHGHGKEIKIKDLTRPTYIKVHRKHVSPETLDEYNLPWEWDERDSNYIVIKQWIPEGDQTLLFDHTKKLRERKLITDSTVELRREKDNLLLVRKKSPGRSRSRSKSRSWMFT</sequence>
<evidence type="ECO:0000313" key="3">
    <source>
        <dbReference type="EMBL" id="KAF6234448.1"/>
    </source>
</evidence>
<feature type="compositionally biased region" description="Basic and acidic residues" evidence="2">
    <location>
        <begin position="92"/>
        <end position="110"/>
    </location>
</feature>
<evidence type="ECO:0000256" key="2">
    <source>
        <dbReference type="SAM" id="MobiDB-lite"/>
    </source>
</evidence>
<dbReference type="OrthoDB" id="6133115at2759"/>
<dbReference type="GeneID" id="59289138"/>
<feature type="compositionally biased region" description="Basic residues" evidence="2">
    <location>
        <begin position="111"/>
        <end position="123"/>
    </location>
</feature>
<evidence type="ECO:0000313" key="4">
    <source>
        <dbReference type="Proteomes" id="UP000578531"/>
    </source>
</evidence>
<evidence type="ECO:0000256" key="1">
    <source>
        <dbReference type="SAM" id="Coils"/>
    </source>
</evidence>
<reference evidence="3 4" key="1">
    <citation type="journal article" date="2020" name="Genomics">
        <title>Complete, high-quality genomes from long-read metagenomic sequencing of two wolf lichen thalli reveals enigmatic genome architecture.</title>
        <authorList>
            <person name="McKenzie S.K."/>
            <person name="Walston R.F."/>
            <person name="Allen J.L."/>
        </authorList>
    </citation>
    <scope>NUCLEOTIDE SEQUENCE [LARGE SCALE GENOMIC DNA]</scope>
    <source>
        <strain evidence="3">WasteWater2</strain>
    </source>
</reference>
<name>A0A8H6FTL4_9LECA</name>
<feature type="compositionally biased region" description="Basic residues" evidence="2">
    <location>
        <begin position="81"/>
        <end position="91"/>
    </location>
</feature>
<dbReference type="EMBL" id="JACCJC010000030">
    <property type="protein sequence ID" value="KAF6234448.1"/>
    <property type="molecule type" value="Genomic_DNA"/>
</dbReference>
<dbReference type="RefSeq" id="XP_037163845.1">
    <property type="nucleotide sequence ID" value="XM_037309385.1"/>
</dbReference>
<feature type="coiled-coil region" evidence="1">
    <location>
        <begin position="132"/>
        <end position="211"/>
    </location>
</feature>
<keyword evidence="1" id="KW-0175">Coiled coil</keyword>
<organism evidence="3 4">
    <name type="scientific">Letharia columbiana</name>
    <dbReference type="NCBI Taxonomy" id="112416"/>
    <lineage>
        <taxon>Eukaryota</taxon>
        <taxon>Fungi</taxon>
        <taxon>Dikarya</taxon>
        <taxon>Ascomycota</taxon>
        <taxon>Pezizomycotina</taxon>
        <taxon>Lecanoromycetes</taxon>
        <taxon>OSLEUM clade</taxon>
        <taxon>Lecanoromycetidae</taxon>
        <taxon>Lecanorales</taxon>
        <taxon>Lecanorineae</taxon>
        <taxon>Parmeliaceae</taxon>
        <taxon>Letharia</taxon>
    </lineage>
</organism>
<gene>
    <name evidence="3" type="ORF">HO173_007481</name>
</gene>
<comment type="caution">
    <text evidence="3">The sequence shown here is derived from an EMBL/GenBank/DDBJ whole genome shotgun (WGS) entry which is preliminary data.</text>
</comment>